<accession>A0A0E9TEV7</accession>
<feature type="compositionally biased region" description="Basic and acidic residues" evidence="1">
    <location>
        <begin position="9"/>
        <end position="20"/>
    </location>
</feature>
<evidence type="ECO:0000256" key="1">
    <source>
        <dbReference type="SAM" id="MobiDB-lite"/>
    </source>
</evidence>
<organism evidence="2">
    <name type="scientific">Anguilla anguilla</name>
    <name type="common">European freshwater eel</name>
    <name type="synonym">Muraena anguilla</name>
    <dbReference type="NCBI Taxonomy" id="7936"/>
    <lineage>
        <taxon>Eukaryota</taxon>
        <taxon>Metazoa</taxon>
        <taxon>Chordata</taxon>
        <taxon>Craniata</taxon>
        <taxon>Vertebrata</taxon>
        <taxon>Euteleostomi</taxon>
        <taxon>Actinopterygii</taxon>
        <taxon>Neopterygii</taxon>
        <taxon>Teleostei</taxon>
        <taxon>Anguilliformes</taxon>
        <taxon>Anguillidae</taxon>
        <taxon>Anguilla</taxon>
    </lineage>
</organism>
<reference evidence="2" key="1">
    <citation type="submission" date="2014-11" db="EMBL/GenBank/DDBJ databases">
        <authorList>
            <person name="Amaro Gonzalez C."/>
        </authorList>
    </citation>
    <scope>NUCLEOTIDE SEQUENCE</scope>
</reference>
<dbReference type="EMBL" id="GBXM01057344">
    <property type="protein sequence ID" value="JAH51233.1"/>
    <property type="molecule type" value="Transcribed_RNA"/>
</dbReference>
<name>A0A0E9TEV7_ANGAN</name>
<dbReference type="AlphaFoldDB" id="A0A0E9TEV7"/>
<sequence>MSGSGRIFPEVHETHRERLC</sequence>
<proteinExistence type="predicted"/>
<protein>
    <submittedName>
        <fullName evidence="2">Uncharacterized protein</fullName>
    </submittedName>
</protein>
<reference evidence="2" key="2">
    <citation type="journal article" date="2015" name="Fish Shellfish Immunol.">
        <title>Early steps in the European eel (Anguilla anguilla)-Vibrio vulnificus interaction in the gills: Role of the RtxA13 toxin.</title>
        <authorList>
            <person name="Callol A."/>
            <person name="Pajuelo D."/>
            <person name="Ebbesson L."/>
            <person name="Teles M."/>
            <person name="MacKenzie S."/>
            <person name="Amaro C."/>
        </authorList>
    </citation>
    <scope>NUCLEOTIDE SEQUENCE</scope>
</reference>
<feature type="region of interest" description="Disordered" evidence="1">
    <location>
        <begin position="1"/>
        <end position="20"/>
    </location>
</feature>
<evidence type="ECO:0000313" key="2">
    <source>
        <dbReference type="EMBL" id="JAH51233.1"/>
    </source>
</evidence>